<protein>
    <recommendedName>
        <fullName evidence="5">HTH lysR-type domain-containing protein</fullName>
    </recommendedName>
</protein>
<evidence type="ECO:0000313" key="6">
    <source>
        <dbReference type="EMBL" id="AKZ62538.1"/>
    </source>
</evidence>
<keyword evidence="4" id="KW-0804">Transcription</keyword>
<keyword evidence="2" id="KW-0805">Transcription regulation</keyword>
<comment type="similarity">
    <text evidence="1">Belongs to the LysR transcriptional regulatory family.</text>
</comment>
<proteinExistence type="inferred from homology"/>
<dbReference type="EMBL" id="CP011409">
    <property type="protein sequence ID" value="AKZ62538.1"/>
    <property type="molecule type" value="Genomic_DNA"/>
</dbReference>
<dbReference type="Pfam" id="PF00126">
    <property type="entry name" value="HTH_1"/>
    <property type="match status" value="1"/>
</dbReference>
<dbReference type="RefSeq" id="WP_053196243.1">
    <property type="nucleotide sequence ID" value="NZ_CP011409.1"/>
</dbReference>
<dbReference type="PANTHER" id="PTHR30419">
    <property type="entry name" value="HTH-TYPE TRANSCRIPTIONAL REGULATOR YBHD"/>
    <property type="match status" value="1"/>
</dbReference>
<dbReference type="InterPro" id="IPR036390">
    <property type="entry name" value="WH_DNA-bd_sf"/>
</dbReference>
<gene>
    <name evidence="6" type="ORF">F506_07465</name>
</gene>
<dbReference type="InterPro" id="IPR036388">
    <property type="entry name" value="WH-like_DNA-bd_sf"/>
</dbReference>
<dbReference type="PROSITE" id="PS50931">
    <property type="entry name" value="HTH_LYSR"/>
    <property type="match status" value="1"/>
</dbReference>
<evidence type="ECO:0000313" key="7">
    <source>
        <dbReference type="Proteomes" id="UP000063429"/>
    </source>
</evidence>
<dbReference type="SUPFAM" id="SSF53850">
    <property type="entry name" value="Periplasmic binding protein-like II"/>
    <property type="match status" value="1"/>
</dbReference>
<reference evidence="7" key="1">
    <citation type="journal article" date="2015" name="Genome Announc.">
        <title>Complete Genome Sequence of Herbaspirillum hiltneri N3 (DSM 17495), Isolated from Surface-Sterilized Wheat Roots.</title>
        <authorList>
            <person name="Guizelini D."/>
            <person name="Saizaki P.M."/>
            <person name="Coimbra N.A."/>
            <person name="Weiss V.A."/>
            <person name="Faoro H."/>
            <person name="Sfeir M.Z."/>
            <person name="Baura V.A."/>
            <person name="Monteiro R.A."/>
            <person name="Chubatsu L.S."/>
            <person name="Souza E.M."/>
            <person name="Cruz L.M."/>
            <person name="Pedrosa F.O."/>
            <person name="Raittz R.T."/>
            <person name="Marchaukoski J.N."/>
            <person name="Steffens M.B."/>
        </authorList>
    </citation>
    <scope>NUCLEOTIDE SEQUENCE [LARGE SCALE GENOMIC DNA]</scope>
    <source>
        <strain evidence="7">N3</strain>
    </source>
</reference>
<dbReference type="SUPFAM" id="SSF46785">
    <property type="entry name" value="Winged helix' DNA-binding domain"/>
    <property type="match status" value="1"/>
</dbReference>
<dbReference type="Proteomes" id="UP000063429">
    <property type="component" value="Chromosome"/>
</dbReference>
<dbReference type="Gene3D" id="1.10.10.10">
    <property type="entry name" value="Winged helix-like DNA-binding domain superfamily/Winged helix DNA-binding domain"/>
    <property type="match status" value="1"/>
</dbReference>
<keyword evidence="7" id="KW-1185">Reference proteome</keyword>
<evidence type="ECO:0000256" key="2">
    <source>
        <dbReference type="ARBA" id="ARBA00023015"/>
    </source>
</evidence>
<evidence type="ECO:0000256" key="1">
    <source>
        <dbReference type="ARBA" id="ARBA00009437"/>
    </source>
</evidence>
<dbReference type="InterPro" id="IPR005119">
    <property type="entry name" value="LysR_subst-bd"/>
</dbReference>
<dbReference type="InterPro" id="IPR000847">
    <property type="entry name" value="LysR_HTH_N"/>
</dbReference>
<name>A0ABN4HX06_9BURK</name>
<keyword evidence="3" id="KW-0238">DNA-binding</keyword>
<dbReference type="InterPro" id="IPR050950">
    <property type="entry name" value="HTH-type_LysR_regulators"/>
</dbReference>
<dbReference type="Pfam" id="PF03466">
    <property type="entry name" value="LysR_substrate"/>
    <property type="match status" value="1"/>
</dbReference>
<evidence type="ECO:0000259" key="5">
    <source>
        <dbReference type="PROSITE" id="PS50931"/>
    </source>
</evidence>
<feature type="domain" description="HTH lysR-type" evidence="5">
    <location>
        <begin position="3"/>
        <end position="60"/>
    </location>
</feature>
<organism evidence="6 7">
    <name type="scientific">Herbaspirillum hiltneri N3</name>
    <dbReference type="NCBI Taxonomy" id="1262470"/>
    <lineage>
        <taxon>Bacteria</taxon>
        <taxon>Pseudomonadati</taxon>
        <taxon>Pseudomonadota</taxon>
        <taxon>Betaproteobacteria</taxon>
        <taxon>Burkholderiales</taxon>
        <taxon>Oxalobacteraceae</taxon>
        <taxon>Herbaspirillum</taxon>
    </lineage>
</organism>
<dbReference type="Gene3D" id="3.40.190.290">
    <property type="match status" value="1"/>
</dbReference>
<sequence>MRFDLDTLKLFVLVVEHGSISAASEPGHIVTSAISRRLSDLEEEAGVPLLRRRSRGVEPTAAGLSIYQHAKSILGQLRQIDCDISEHRSGIKGNVRIWVNMTALCYYLPAQLHAFMAEYPDVSIELVEKLSDAIPHAVKAGEADLGICAPTDSVAGVSEAIYVTDPLVLIVPRDHKFASRKRIRFEDTLDEKHIMMQSGASIHTMSQMAARALKRKIHLSVLVTSFDAIRNMVSEGLGIAVIPELALKGVDATRYSVVRLTDKWCLRKFKILWNDQLPQSPAAMRLLRHLRNDAL</sequence>
<evidence type="ECO:0000256" key="4">
    <source>
        <dbReference type="ARBA" id="ARBA00023163"/>
    </source>
</evidence>
<dbReference type="PANTHER" id="PTHR30419:SF2">
    <property type="entry name" value="LYSR FAMILY TRANSCRIPTIONAL REGULATOR"/>
    <property type="match status" value="1"/>
</dbReference>
<accession>A0ABN4HX06</accession>
<evidence type="ECO:0000256" key="3">
    <source>
        <dbReference type="ARBA" id="ARBA00023125"/>
    </source>
</evidence>